<dbReference type="EMBL" id="WNJL01000050">
    <property type="protein sequence ID" value="NDU43797.1"/>
    <property type="molecule type" value="Genomic_DNA"/>
</dbReference>
<evidence type="ECO:0000313" key="2">
    <source>
        <dbReference type="EMBL" id="NDU43797.1"/>
    </source>
</evidence>
<dbReference type="AlphaFoldDB" id="A0A845UDF5"/>
<proteinExistence type="predicted"/>
<protein>
    <recommendedName>
        <fullName evidence="1">Putative zinc ribbon domain-containing protein</fullName>
    </recommendedName>
</protein>
<dbReference type="Pfam" id="PF12674">
    <property type="entry name" value="Zn_ribbon_2"/>
    <property type="match status" value="1"/>
</dbReference>
<reference evidence="2" key="1">
    <citation type="submission" date="2019-11" db="EMBL/GenBank/DDBJ databases">
        <title>Acidithiobacillus ferrianus sp. nov.: a facultatively anaerobic and extremely acidophilic chemolithoautotroph.</title>
        <authorList>
            <person name="Norris P.R."/>
            <person name="Falagan C."/>
            <person name="Moya-Beltran A."/>
            <person name="Castro M."/>
            <person name="Quatrini R."/>
            <person name="Johnson D.B."/>
        </authorList>
    </citation>
    <scope>NUCLEOTIDE SEQUENCE [LARGE SCALE GENOMIC DNA]</scope>
    <source>
        <strain evidence="2">MG</strain>
    </source>
</reference>
<sequence length="96" mass="11513">MVKTLSTLVKYIAAHMHDERNRCQSCTMPLRFDKNRPISSIYCSFCHDGTCFVDQTLTLQDMKRKIRKLLSERKVSRFVKLYLIVRLSTLKRWRTR</sequence>
<name>A0A845UDF5_9PROT</name>
<dbReference type="InterPro" id="IPR025868">
    <property type="entry name" value="Zn_ribbon_dom_put"/>
</dbReference>
<comment type="caution">
    <text evidence="2">The sequence shown here is derived from an EMBL/GenBank/DDBJ whole genome shotgun (WGS) entry which is preliminary data.</text>
</comment>
<accession>A0A845UDF5</accession>
<gene>
    <name evidence="2" type="ORF">GL267_14550</name>
</gene>
<organism evidence="2">
    <name type="scientific">Acidithiobacillus ferrianus</name>
    <dbReference type="NCBI Taxonomy" id="2678518"/>
    <lineage>
        <taxon>Bacteria</taxon>
        <taxon>Pseudomonadati</taxon>
        <taxon>Pseudomonadota</taxon>
        <taxon>Acidithiobacillia</taxon>
        <taxon>Acidithiobacillales</taxon>
        <taxon>Acidithiobacillaceae</taxon>
        <taxon>Acidithiobacillus</taxon>
    </lineage>
</organism>
<evidence type="ECO:0000259" key="1">
    <source>
        <dbReference type="Pfam" id="PF12674"/>
    </source>
</evidence>
<feature type="domain" description="Putative zinc ribbon" evidence="1">
    <location>
        <begin position="23"/>
        <end position="94"/>
    </location>
</feature>